<reference evidence="2 3" key="1">
    <citation type="submission" date="2019-12" db="EMBL/GenBank/DDBJ databases">
        <authorList>
            <person name="Dong K."/>
        </authorList>
    </citation>
    <scope>NUCLEOTIDE SEQUENCE [LARGE SCALE GENOMIC DNA]</scope>
    <source>
        <strain evidence="2 3">JCM 31225</strain>
    </source>
</reference>
<dbReference type="InterPro" id="IPR011050">
    <property type="entry name" value="Pectin_lyase_fold/virulence"/>
</dbReference>
<dbReference type="SUPFAM" id="SSF51126">
    <property type="entry name" value="Pectin lyase-like"/>
    <property type="match status" value="1"/>
</dbReference>
<evidence type="ECO:0008006" key="4">
    <source>
        <dbReference type="Google" id="ProtNLM"/>
    </source>
</evidence>
<dbReference type="Proteomes" id="UP000435036">
    <property type="component" value="Unassembled WGS sequence"/>
</dbReference>
<feature type="chain" id="PRO_5026992831" description="BACON domain-containing protein" evidence="1">
    <location>
        <begin position="21"/>
        <end position="585"/>
    </location>
</feature>
<keyword evidence="3" id="KW-1185">Reference proteome</keyword>
<comment type="caution">
    <text evidence="2">The sequence shown here is derived from an EMBL/GenBank/DDBJ whole genome shotgun (WGS) entry which is preliminary data.</text>
</comment>
<evidence type="ECO:0000313" key="3">
    <source>
        <dbReference type="Proteomes" id="UP000435036"/>
    </source>
</evidence>
<organism evidence="2 3">
    <name type="scientific">Sphingobacterium humi</name>
    <dbReference type="NCBI Taxonomy" id="1796905"/>
    <lineage>
        <taxon>Bacteria</taxon>
        <taxon>Pseudomonadati</taxon>
        <taxon>Bacteroidota</taxon>
        <taxon>Sphingobacteriia</taxon>
        <taxon>Sphingobacteriales</taxon>
        <taxon>Sphingobacteriaceae</taxon>
        <taxon>Sphingobacterium</taxon>
    </lineage>
</organism>
<dbReference type="InterPro" id="IPR006626">
    <property type="entry name" value="PbH1"/>
</dbReference>
<dbReference type="CDD" id="cd14948">
    <property type="entry name" value="BACON"/>
    <property type="match status" value="1"/>
</dbReference>
<accession>A0A6N8KUB7</accession>
<name>A0A6N8KUB7_9SPHI</name>
<dbReference type="Gene3D" id="2.60.40.10">
    <property type="entry name" value="Immunoglobulins"/>
    <property type="match status" value="1"/>
</dbReference>
<dbReference type="SMART" id="SM00710">
    <property type="entry name" value="PbH1"/>
    <property type="match status" value="8"/>
</dbReference>
<gene>
    <name evidence="2" type="ORF">GQF63_03340</name>
</gene>
<dbReference type="InterPro" id="IPR013783">
    <property type="entry name" value="Ig-like_fold"/>
</dbReference>
<dbReference type="Gene3D" id="2.160.20.10">
    <property type="entry name" value="Single-stranded right-handed beta-helix, Pectin lyase-like"/>
    <property type="match status" value="1"/>
</dbReference>
<dbReference type="OrthoDB" id="8440781at2"/>
<dbReference type="RefSeq" id="WP_160367697.1">
    <property type="nucleotide sequence ID" value="NZ_WSQA01000002.1"/>
</dbReference>
<dbReference type="EMBL" id="WSQA01000002">
    <property type="protein sequence ID" value="MVZ61050.1"/>
    <property type="molecule type" value="Genomic_DNA"/>
</dbReference>
<evidence type="ECO:0000313" key="2">
    <source>
        <dbReference type="EMBL" id="MVZ61050.1"/>
    </source>
</evidence>
<evidence type="ECO:0000256" key="1">
    <source>
        <dbReference type="SAM" id="SignalP"/>
    </source>
</evidence>
<dbReference type="InterPro" id="IPR012334">
    <property type="entry name" value="Pectin_lyas_fold"/>
</dbReference>
<keyword evidence="1" id="KW-0732">Signal</keyword>
<protein>
    <recommendedName>
        <fullName evidence="4">BACON domain-containing protein</fullName>
    </recommendedName>
</protein>
<dbReference type="InterPro" id="IPR024361">
    <property type="entry name" value="BACON"/>
</dbReference>
<feature type="signal peptide" evidence="1">
    <location>
        <begin position="1"/>
        <end position="20"/>
    </location>
</feature>
<dbReference type="AlphaFoldDB" id="A0A6N8KUB7"/>
<sequence>MKRNIFLYLLSGLLFLNLHTACQKIDIQSFEPKAGEIAFSKANVEVENALDTIEVDVQSNLPFRLSTKSSWISFVKANAMESGKVSIIVARNRDLEARTGTVDAYITDEVRTTLTIVQKAGEVSSETKHYYVKQAGTAAADGLSWAAATSLSQALKLAENGDVVHVAAGVYQPVNNLTGGTQAGDITFEIAQNIKVIGGYPGNAAEGATANAAVNKTMLNGNDQAIHVMTIVAGKMPNQQVELEGITLTKGKAGGSGSVAINGINISRQHGGGLLIAGAKVSMKNVIVTDNSSANHCPGVYLTAAADVTMKQVSISNNFTTIAASNGGGIWNDGSKLQLIDSEITGNRIGGVGGGLYSLNSTVESVNILYNVTIANNQTGIFGNNAVGAGIYAREKSQFYIINSTIYGNTAGGNAFGAGISLYGGTQVNLINSTVSGNQGGMNNTGSGGFAIQNASGGNNSLAIYNSIISGNISTSSQELGGSAFANYSIKSSVLGSQVYDYEGKVGSKTFDPTASFAAFGDYAAFGGTRPLKGSSAASTDGMSTTQLEILGVNLPAIDANYLIIDQANQSRNNKNIMGADISLK</sequence>
<proteinExistence type="predicted"/>